<feature type="binding site" evidence="11">
    <location>
        <position position="80"/>
    </location>
    <ligand>
        <name>substrate</name>
    </ligand>
</feature>
<keyword evidence="8 11" id="KW-0067">ATP-binding</keyword>
<comment type="cofactor">
    <cofactor evidence="11">
        <name>Mg(2+)</name>
        <dbReference type="ChEBI" id="CHEBI:18420"/>
    </cofactor>
    <text evidence="11">Binds 1 Mg(2+) ion per subunit.</text>
</comment>
<evidence type="ECO:0000256" key="10">
    <source>
        <dbReference type="ARBA" id="ARBA00048567"/>
    </source>
</evidence>
<dbReference type="AlphaFoldDB" id="A0A2W2CA48"/>
<dbReference type="GO" id="GO:0005524">
    <property type="term" value="F:ATP binding"/>
    <property type="evidence" value="ECO:0007669"/>
    <property type="project" value="UniProtKB-UniRule"/>
</dbReference>
<dbReference type="EMBL" id="POTW01000010">
    <property type="protein sequence ID" value="PZF85107.1"/>
    <property type="molecule type" value="Genomic_DNA"/>
</dbReference>
<keyword evidence="11" id="KW-0479">Metal-binding</keyword>
<keyword evidence="7 11" id="KW-0418">Kinase</keyword>
<keyword evidence="11" id="KW-0963">Cytoplasm</keyword>
<dbReference type="PRINTS" id="PR01100">
    <property type="entry name" value="SHIKIMTKNASE"/>
</dbReference>
<protein>
    <recommendedName>
        <fullName evidence="3 11">Shikimate kinase</fullName>
        <shortName evidence="11">SK</shortName>
        <ecNumber evidence="3 11">2.7.1.71</ecNumber>
    </recommendedName>
</protein>
<keyword evidence="5 11" id="KW-0808">Transferase</keyword>
<evidence type="ECO:0000256" key="4">
    <source>
        <dbReference type="ARBA" id="ARBA00022605"/>
    </source>
</evidence>
<keyword evidence="11" id="KW-0460">Magnesium</keyword>
<comment type="subunit">
    <text evidence="11">Monomer.</text>
</comment>
<keyword evidence="9 11" id="KW-0057">Aromatic amino acid biosynthesis</keyword>
<dbReference type="GO" id="GO:0000287">
    <property type="term" value="F:magnesium ion binding"/>
    <property type="evidence" value="ECO:0007669"/>
    <property type="project" value="UniProtKB-UniRule"/>
</dbReference>
<reference evidence="12 13" key="1">
    <citation type="submission" date="2018-01" db="EMBL/GenBank/DDBJ databases">
        <title>Draft genome sequence of Jiangella sp. GTF31.</title>
        <authorList>
            <person name="Sahin N."/>
            <person name="Ay H."/>
            <person name="Saygin H."/>
        </authorList>
    </citation>
    <scope>NUCLEOTIDE SEQUENCE [LARGE SCALE GENOMIC DNA]</scope>
    <source>
        <strain evidence="12 13">GTF31</strain>
    </source>
</reference>
<dbReference type="GO" id="GO:0009073">
    <property type="term" value="P:aromatic amino acid family biosynthetic process"/>
    <property type="evidence" value="ECO:0007669"/>
    <property type="project" value="UniProtKB-KW"/>
</dbReference>
<dbReference type="InterPro" id="IPR000623">
    <property type="entry name" value="Shikimate_kinase/TSH1"/>
</dbReference>
<evidence type="ECO:0000256" key="2">
    <source>
        <dbReference type="ARBA" id="ARBA00006997"/>
    </source>
</evidence>
<evidence type="ECO:0000256" key="7">
    <source>
        <dbReference type="ARBA" id="ARBA00022777"/>
    </source>
</evidence>
<feature type="binding site" evidence="11">
    <location>
        <position position="152"/>
    </location>
    <ligand>
        <name>ATP</name>
        <dbReference type="ChEBI" id="CHEBI:30616"/>
    </ligand>
</feature>
<dbReference type="GO" id="GO:0009423">
    <property type="term" value="P:chorismate biosynthetic process"/>
    <property type="evidence" value="ECO:0007669"/>
    <property type="project" value="UniProtKB-UniRule"/>
</dbReference>
<name>A0A2W2CA48_9ACTN</name>
<evidence type="ECO:0000313" key="13">
    <source>
        <dbReference type="Proteomes" id="UP000248764"/>
    </source>
</evidence>
<dbReference type="EC" id="2.7.1.71" evidence="3 11"/>
<dbReference type="PANTHER" id="PTHR21087:SF16">
    <property type="entry name" value="SHIKIMATE KINASE 1, CHLOROPLASTIC"/>
    <property type="match status" value="1"/>
</dbReference>
<feature type="binding site" evidence="11">
    <location>
        <position position="16"/>
    </location>
    <ligand>
        <name>Mg(2+)</name>
        <dbReference type="ChEBI" id="CHEBI:18420"/>
    </ligand>
</feature>
<feature type="binding site" evidence="11">
    <location>
        <position position="58"/>
    </location>
    <ligand>
        <name>substrate</name>
    </ligand>
</feature>
<dbReference type="HAMAP" id="MF_00109">
    <property type="entry name" value="Shikimate_kinase"/>
    <property type="match status" value="1"/>
</dbReference>
<keyword evidence="13" id="KW-1185">Reference proteome</keyword>
<accession>A0A2W2CA48</accession>
<evidence type="ECO:0000256" key="11">
    <source>
        <dbReference type="HAMAP-Rule" id="MF_00109"/>
    </source>
</evidence>
<keyword evidence="4 11" id="KW-0028">Amino-acid biosynthesis</keyword>
<feature type="binding site" evidence="11">
    <location>
        <position position="34"/>
    </location>
    <ligand>
        <name>substrate</name>
    </ligand>
</feature>
<dbReference type="UniPathway" id="UPA00053">
    <property type="reaction ID" value="UER00088"/>
</dbReference>
<evidence type="ECO:0000256" key="9">
    <source>
        <dbReference type="ARBA" id="ARBA00023141"/>
    </source>
</evidence>
<feature type="binding site" evidence="11">
    <location>
        <position position="117"/>
    </location>
    <ligand>
        <name>ATP</name>
        <dbReference type="ChEBI" id="CHEBI:30616"/>
    </ligand>
</feature>
<comment type="similarity">
    <text evidence="2 11">Belongs to the shikimate kinase family.</text>
</comment>
<comment type="catalytic activity">
    <reaction evidence="10 11">
        <text>shikimate + ATP = 3-phosphoshikimate + ADP + H(+)</text>
        <dbReference type="Rhea" id="RHEA:13121"/>
        <dbReference type="ChEBI" id="CHEBI:15378"/>
        <dbReference type="ChEBI" id="CHEBI:30616"/>
        <dbReference type="ChEBI" id="CHEBI:36208"/>
        <dbReference type="ChEBI" id="CHEBI:145989"/>
        <dbReference type="ChEBI" id="CHEBI:456216"/>
        <dbReference type="EC" id="2.7.1.71"/>
    </reaction>
</comment>
<dbReference type="Gene3D" id="3.40.50.300">
    <property type="entry name" value="P-loop containing nucleotide triphosphate hydrolases"/>
    <property type="match status" value="1"/>
</dbReference>
<dbReference type="GO" id="GO:0004765">
    <property type="term" value="F:shikimate kinase activity"/>
    <property type="evidence" value="ECO:0007669"/>
    <property type="project" value="UniProtKB-UniRule"/>
</dbReference>
<evidence type="ECO:0000256" key="5">
    <source>
        <dbReference type="ARBA" id="ARBA00022679"/>
    </source>
</evidence>
<feature type="binding site" evidence="11">
    <location>
        <begin position="12"/>
        <end position="17"/>
    </location>
    <ligand>
        <name>ATP</name>
        <dbReference type="ChEBI" id="CHEBI:30616"/>
    </ligand>
</feature>
<comment type="subcellular location">
    <subcellularLocation>
        <location evidence="11">Cytoplasm</location>
    </subcellularLocation>
</comment>
<keyword evidence="6 11" id="KW-0547">Nucleotide-binding</keyword>
<dbReference type="GO" id="GO:0008652">
    <property type="term" value="P:amino acid biosynthetic process"/>
    <property type="evidence" value="ECO:0007669"/>
    <property type="project" value="UniProtKB-KW"/>
</dbReference>
<dbReference type="RefSeq" id="WP_111253733.1">
    <property type="nucleotide sequence ID" value="NZ_POTW01000010.1"/>
</dbReference>
<proteinExistence type="inferred from homology"/>
<dbReference type="SUPFAM" id="SSF52540">
    <property type="entry name" value="P-loop containing nucleoside triphosphate hydrolases"/>
    <property type="match status" value="1"/>
</dbReference>
<dbReference type="InterPro" id="IPR027417">
    <property type="entry name" value="P-loop_NTPase"/>
</dbReference>
<dbReference type="Proteomes" id="UP000248764">
    <property type="component" value="Unassembled WGS sequence"/>
</dbReference>
<evidence type="ECO:0000256" key="8">
    <source>
        <dbReference type="ARBA" id="ARBA00022840"/>
    </source>
</evidence>
<evidence type="ECO:0000313" key="12">
    <source>
        <dbReference type="EMBL" id="PZF85107.1"/>
    </source>
</evidence>
<organism evidence="12 13">
    <name type="scientific">Jiangella anatolica</name>
    <dbReference type="NCBI Taxonomy" id="2670374"/>
    <lineage>
        <taxon>Bacteria</taxon>
        <taxon>Bacillati</taxon>
        <taxon>Actinomycetota</taxon>
        <taxon>Actinomycetes</taxon>
        <taxon>Jiangellales</taxon>
        <taxon>Jiangellaceae</taxon>
        <taxon>Jiangella</taxon>
    </lineage>
</organism>
<dbReference type="PANTHER" id="PTHR21087">
    <property type="entry name" value="SHIKIMATE KINASE"/>
    <property type="match status" value="1"/>
</dbReference>
<feature type="binding site" evidence="11">
    <location>
        <position position="135"/>
    </location>
    <ligand>
        <name>substrate</name>
    </ligand>
</feature>
<dbReference type="InterPro" id="IPR031322">
    <property type="entry name" value="Shikimate/glucono_kinase"/>
</dbReference>
<dbReference type="Pfam" id="PF01202">
    <property type="entry name" value="SKI"/>
    <property type="match status" value="1"/>
</dbReference>
<comment type="caution">
    <text evidence="12">The sequence shown here is derived from an EMBL/GenBank/DDBJ whole genome shotgun (WGS) entry which is preliminary data.</text>
</comment>
<dbReference type="CDD" id="cd00464">
    <property type="entry name" value="SK"/>
    <property type="match status" value="1"/>
</dbReference>
<evidence type="ECO:0000256" key="3">
    <source>
        <dbReference type="ARBA" id="ARBA00012154"/>
    </source>
</evidence>
<comment type="pathway">
    <text evidence="1 11">Metabolic intermediate biosynthesis; chorismate biosynthesis; chorismate from D-erythrose 4-phosphate and phosphoenolpyruvate: step 5/7.</text>
</comment>
<dbReference type="InterPro" id="IPR023000">
    <property type="entry name" value="Shikimate_kinase_CS"/>
</dbReference>
<gene>
    <name evidence="11" type="primary">aroK</name>
    <name evidence="12" type="ORF">C1I92_05855</name>
</gene>
<dbReference type="GO" id="GO:0005829">
    <property type="term" value="C:cytosol"/>
    <property type="evidence" value="ECO:0007669"/>
    <property type="project" value="TreeGrafter"/>
</dbReference>
<dbReference type="PROSITE" id="PS01128">
    <property type="entry name" value="SHIKIMATE_KINASE"/>
    <property type="match status" value="1"/>
</dbReference>
<evidence type="ECO:0000256" key="6">
    <source>
        <dbReference type="ARBA" id="ARBA00022741"/>
    </source>
</evidence>
<evidence type="ECO:0000256" key="1">
    <source>
        <dbReference type="ARBA" id="ARBA00004842"/>
    </source>
</evidence>
<comment type="function">
    <text evidence="11">Catalyzes the specific phosphorylation of the 3-hydroxyl group of shikimic acid using ATP as a cosubstrate.</text>
</comment>
<sequence length="166" mass="17559">MAPRVVIVGPPGAGKTTVGTLVAQRLGTEFRDTDVDIERTAGKPITDIFVEDGEPAFRALERDAVAQALNEHDGVLAVGGGAVVAAENRALLAGHLVVFLDVGLADAVARVGLNRDRPLLLESPRAQLKRLLDERRPVYLEAATVTVDTGGRSPEEIADEVVKHVA</sequence>